<feature type="region of interest" description="Disordered" evidence="1">
    <location>
        <begin position="87"/>
        <end position="118"/>
    </location>
</feature>
<feature type="region of interest" description="Disordered" evidence="1">
    <location>
        <begin position="193"/>
        <end position="217"/>
    </location>
</feature>
<keyword evidence="3" id="KW-1185">Reference proteome</keyword>
<proteinExistence type="predicted"/>
<accession>A0A553PHD6</accession>
<gene>
    <name evidence="2" type="ORF">TCAL_08362</name>
</gene>
<sequence length="335" mass="37169">MVMFNRGLDDLHYDEAGFYPSSPDMRVSRLLQDSSFDDVLSHPNDTDLESLPENAIVRRATSMAAMAGNSSGDDLLGDLSGDSYSHFSLTSPSEGDGPRNARGHFTPTFDYRGSASESDRDMMDEVIGLQREESVESYISNDEPTYSISNEDLCAARNMTEELMEGDKEIKELIQQIANSPTNVSNYRASITGGSRLHSRRTSASERHLDNPDVDDDPFSLSPVAPLIVNTDSDPFSLAESPSSLENGFGEGDWSPFISPVLPMPPLIPNGFGPVRERRASEVDEQEYYGNESFDDPDYYNEQSRKSTRNFEIIPNELNRHDGYSNPNSPSVVHI</sequence>
<evidence type="ECO:0000313" key="3">
    <source>
        <dbReference type="Proteomes" id="UP000318571"/>
    </source>
</evidence>
<feature type="region of interest" description="Disordered" evidence="1">
    <location>
        <begin position="287"/>
        <end position="308"/>
    </location>
</feature>
<dbReference type="Proteomes" id="UP000318571">
    <property type="component" value="Chromosome 5"/>
</dbReference>
<name>A0A553PHD6_TIGCA</name>
<comment type="caution">
    <text evidence="2">The sequence shown here is derived from an EMBL/GenBank/DDBJ whole genome shotgun (WGS) entry which is preliminary data.</text>
</comment>
<dbReference type="EMBL" id="VCGU01000004">
    <property type="protein sequence ID" value="TRY77102.1"/>
    <property type="molecule type" value="Genomic_DNA"/>
</dbReference>
<protein>
    <submittedName>
        <fullName evidence="2">Uncharacterized protein</fullName>
    </submittedName>
</protein>
<feature type="compositionally biased region" description="Acidic residues" evidence="1">
    <location>
        <begin position="287"/>
        <end position="299"/>
    </location>
</feature>
<organism evidence="2 3">
    <name type="scientific">Tigriopus californicus</name>
    <name type="common">Marine copepod</name>
    <dbReference type="NCBI Taxonomy" id="6832"/>
    <lineage>
        <taxon>Eukaryota</taxon>
        <taxon>Metazoa</taxon>
        <taxon>Ecdysozoa</taxon>
        <taxon>Arthropoda</taxon>
        <taxon>Crustacea</taxon>
        <taxon>Multicrustacea</taxon>
        <taxon>Hexanauplia</taxon>
        <taxon>Copepoda</taxon>
        <taxon>Harpacticoida</taxon>
        <taxon>Harpacticidae</taxon>
        <taxon>Tigriopus</taxon>
    </lineage>
</organism>
<reference evidence="2 3" key="1">
    <citation type="journal article" date="2018" name="Nat. Ecol. Evol.">
        <title>Genomic signatures of mitonuclear coevolution across populations of Tigriopus californicus.</title>
        <authorList>
            <person name="Barreto F.S."/>
            <person name="Watson E.T."/>
            <person name="Lima T.G."/>
            <person name="Willett C.S."/>
            <person name="Edmands S."/>
            <person name="Li W."/>
            <person name="Burton R.S."/>
        </authorList>
    </citation>
    <scope>NUCLEOTIDE SEQUENCE [LARGE SCALE GENOMIC DNA]</scope>
    <source>
        <strain evidence="2 3">San Diego</strain>
    </source>
</reference>
<evidence type="ECO:0000313" key="2">
    <source>
        <dbReference type="EMBL" id="TRY77102.1"/>
    </source>
</evidence>
<evidence type="ECO:0000256" key="1">
    <source>
        <dbReference type="SAM" id="MobiDB-lite"/>
    </source>
</evidence>
<dbReference type="AlphaFoldDB" id="A0A553PHD6"/>